<dbReference type="CDD" id="cd03319">
    <property type="entry name" value="L-Ala-DL-Glu_epimerase"/>
    <property type="match status" value="1"/>
</dbReference>
<sequence>MARRDLLKTIGAASLVASAKSLWAGDSPRVAFSVRRLTLKHTWTIARNSSDYKDNVFVRIERDGAVGWGEAAPNVRYGESAEKTLAVLERTRPLLESADWFEYVDLRRRWETFTKDQTCAGAALDMAVLDWVGGKLGVPLWRLFGLDGSKAPITTFSIGIDTPNVVRQKVREAADFPVLKIKVGRDNDAEILAAVRDVTDCPLRVDANEGWRDKHLALDRILWLQDLGVELIEQPMPAAMLDETAWLRDRVDIPIIADEAVKDAADIPKLAQAYDGINIKLMKSGGIQEAMRMIHVARALDMKIMLGCMIASSVSITAAAHLSPLIDYADLDGNLLIADDPFTGVTVERGRLVLPDRPGLGVAERKR</sequence>
<evidence type="ECO:0000313" key="9">
    <source>
        <dbReference type="EMBL" id="MDI6449590.1"/>
    </source>
</evidence>
<comment type="caution">
    <text evidence="9">The sequence shown here is derived from an EMBL/GenBank/DDBJ whole genome shotgun (WGS) entry which is preliminary data.</text>
</comment>
<dbReference type="InterPro" id="IPR013342">
    <property type="entry name" value="Mandelate_racemase_C"/>
</dbReference>
<keyword evidence="2 6" id="KW-0479">Metal-binding</keyword>
<dbReference type="InterPro" id="IPR029017">
    <property type="entry name" value="Enolase-like_N"/>
</dbReference>
<evidence type="ECO:0000259" key="8">
    <source>
        <dbReference type="SMART" id="SM00922"/>
    </source>
</evidence>
<dbReference type="Pfam" id="PF02746">
    <property type="entry name" value="MR_MLE_N"/>
    <property type="match status" value="1"/>
</dbReference>
<dbReference type="Gene3D" id="3.30.390.10">
    <property type="entry name" value="Enolase-like, N-terminal domain"/>
    <property type="match status" value="1"/>
</dbReference>
<name>A0AAW6TYA1_9BACT</name>
<keyword evidence="4 7" id="KW-0413">Isomerase</keyword>
<dbReference type="SFLD" id="SFLDG00180">
    <property type="entry name" value="muconate_cycloisomerase"/>
    <property type="match status" value="1"/>
</dbReference>
<dbReference type="SUPFAM" id="SSF51604">
    <property type="entry name" value="Enolase C-terminal domain-like"/>
    <property type="match status" value="1"/>
</dbReference>
<dbReference type="Gene3D" id="3.20.20.120">
    <property type="entry name" value="Enolase-like C-terminal domain"/>
    <property type="match status" value="1"/>
</dbReference>
<feature type="binding site" evidence="6">
    <location>
        <position position="233"/>
    </location>
    <ligand>
        <name>Mg(2+)</name>
        <dbReference type="ChEBI" id="CHEBI:18420"/>
    </ligand>
</feature>
<dbReference type="SMART" id="SM00922">
    <property type="entry name" value="MR_MLE"/>
    <property type="match status" value="1"/>
</dbReference>
<dbReference type="InterPro" id="IPR013341">
    <property type="entry name" value="Mandelate_racemase_N_dom"/>
</dbReference>
<dbReference type="InterPro" id="IPR029065">
    <property type="entry name" value="Enolase_C-like"/>
</dbReference>
<dbReference type="Proteomes" id="UP001431776">
    <property type="component" value="Unassembled WGS sequence"/>
</dbReference>
<reference evidence="9" key="1">
    <citation type="submission" date="2023-05" db="EMBL/GenBank/DDBJ databases">
        <title>Anaerotaeda fermentans gen. nov., sp. nov., a novel anaerobic planctomycete of the new family within the order Sedimentisphaerales isolated from Taman Peninsula, Russia.</title>
        <authorList>
            <person name="Khomyakova M.A."/>
            <person name="Merkel A.Y."/>
            <person name="Slobodkin A.I."/>
        </authorList>
    </citation>
    <scope>NUCLEOTIDE SEQUENCE</scope>
    <source>
        <strain evidence="9">M17dextr</strain>
    </source>
</reference>
<gene>
    <name evidence="9" type="ORF">QJ522_11095</name>
</gene>
<dbReference type="InterPro" id="IPR036849">
    <property type="entry name" value="Enolase-like_C_sf"/>
</dbReference>
<evidence type="ECO:0000256" key="6">
    <source>
        <dbReference type="PIRSR" id="PIRSR634603-3"/>
    </source>
</evidence>
<dbReference type="InterPro" id="IPR034593">
    <property type="entry name" value="DgoD-like"/>
</dbReference>
<dbReference type="RefSeq" id="WP_349244996.1">
    <property type="nucleotide sequence ID" value="NZ_JASCXX010000011.1"/>
</dbReference>
<evidence type="ECO:0000256" key="5">
    <source>
        <dbReference type="PIRSR" id="PIRSR634603-1"/>
    </source>
</evidence>
<dbReference type="SFLD" id="SFLDF00010">
    <property type="entry name" value="dipeptide_epimerase"/>
    <property type="match status" value="1"/>
</dbReference>
<proteinExistence type="inferred from homology"/>
<accession>A0AAW6TYA1</accession>
<dbReference type="SFLD" id="SFLDS00001">
    <property type="entry name" value="Enolase"/>
    <property type="match status" value="1"/>
</dbReference>
<evidence type="ECO:0000256" key="2">
    <source>
        <dbReference type="ARBA" id="ARBA00022723"/>
    </source>
</evidence>
<dbReference type="PANTHER" id="PTHR48080">
    <property type="entry name" value="D-GALACTONATE DEHYDRATASE-RELATED"/>
    <property type="match status" value="1"/>
</dbReference>
<dbReference type="EMBL" id="JASCXX010000011">
    <property type="protein sequence ID" value="MDI6449590.1"/>
    <property type="molecule type" value="Genomic_DNA"/>
</dbReference>
<evidence type="ECO:0000256" key="4">
    <source>
        <dbReference type="ARBA" id="ARBA00023235"/>
    </source>
</evidence>
<feature type="domain" description="Mandelate racemase/muconate lactonizing enzyme C-terminal" evidence="8">
    <location>
        <begin position="163"/>
        <end position="254"/>
    </location>
</feature>
<feature type="binding site" evidence="6">
    <location>
        <position position="206"/>
    </location>
    <ligand>
        <name>Mg(2+)</name>
        <dbReference type="ChEBI" id="CHEBI:18420"/>
    </ligand>
</feature>
<evidence type="ECO:0000313" key="10">
    <source>
        <dbReference type="Proteomes" id="UP001431776"/>
    </source>
</evidence>
<dbReference type="InterPro" id="IPR034603">
    <property type="entry name" value="Dipeptide_epimerase"/>
</dbReference>
<evidence type="ECO:0000256" key="1">
    <source>
        <dbReference type="ARBA" id="ARBA00008031"/>
    </source>
</evidence>
<dbReference type="GO" id="GO:0046872">
    <property type="term" value="F:metal ion binding"/>
    <property type="evidence" value="ECO:0007669"/>
    <property type="project" value="UniProtKB-KW"/>
</dbReference>
<organism evidence="9 10">
    <name type="scientific">Anaerobaca lacustris</name>
    <dbReference type="NCBI Taxonomy" id="3044600"/>
    <lineage>
        <taxon>Bacteria</taxon>
        <taxon>Pseudomonadati</taxon>
        <taxon>Planctomycetota</taxon>
        <taxon>Phycisphaerae</taxon>
        <taxon>Sedimentisphaerales</taxon>
        <taxon>Anaerobacaceae</taxon>
        <taxon>Anaerobaca</taxon>
    </lineage>
</organism>
<feature type="binding site" evidence="6">
    <location>
        <position position="258"/>
    </location>
    <ligand>
        <name>Mg(2+)</name>
        <dbReference type="ChEBI" id="CHEBI:18420"/>
    </ligand>
</feature>
<protein>
    <recommendedName>
        <fullName evidence="7">Dipeptide epimerase</fullName>
        <ecNumber evidence="7">5.1.1.-</ecNumber>
    </recommendedName>
</protein>
<dbReference type="EC" id="5.1.1.-" evidence="7"/>
<keyword evidence="10" id="KW-1185">Reference proteome</keyword>
<keyword evidence="3 6" id="KW-0460">Magnesium</keyword>
<dbReference type="SUPFAM" id="SSF54826">
    <property type="entry name" value="Enolase N-terminal domain-like"/>
    <property type="match status" value="1"/>
</dbReference>
<dbReference type="Pfam" id="PF13378">
    <property type="entry name" value="MR_MLE_C"/>
    <property type="match status" value="1"/>
</dbReference>
<evidence type="ECO:0000256" key="3">
    <source>
        <dbReference type="ARBA" id="ARBA00022842"/>
    </source>
</evidence>
<feature type="active site" description="Proton acceptor; specific for (R)-substrate epimerization" evidence="5">
    <location>
        <position position="182"/>
    </location>
</feature>
<evidence type="ECO:0000256" key="7">
    <source>
        <dbReference type="RuleBase" id="RU366006"/>
    </source>
</evidence>
<dbReference type="GO" id="GO:0016855">
    <property type="term" value="F:racemase and epimerase activity, acting on amino acids and derivatives"/>
    <property type="evidence" value="ECO:0007669"/>
    <property type="project" value="UniProtKB-UniRule"/>
</dbReference>
<dbReference type="AlphaFoldDB" id="A0AAW6TYA1"/>
<comment type="similarity">
    <text evidence="1 7">Belongs to the mandelate racemase/muconate lactonizing enzyme family.</text>
</comment>
<dbReference type="PANTHER" id="PTHR48080:SF3">
    <property type="entry name" value="ENOLASE SUPERFAMILY MEMBER DDB_G0284701"/>
    <property type="match status" value="1"/>
</dbReference>
<feature type="active site" description="Proton acceptor; specific for (S)-substrate epimerization" evidence="5">
    <location>
        <position position="280"/>
    </location>
</feature>
<comment type="cofactor">
    <cofactor evidence="6 7">
        <name>Mg(2+)</name>
        <dbReference type="ChEBI" id="CHEBI:18420"/>
    </cofactor>
    <text evidence="6 7">Binds 1 Mg(2+) ion per subunit.</text>
</comment>